<organism evidence="1 2">
    <name type="scientific">Deinococcus aetherius</name>
    <dbReference type="NCBI Taxonomy" id="200252"/>
    <lineage>
        <taxon>Bacteria</taxon>
        <taxon>Thermotogati</taxon>
        <taxon>Deinococcota</taxon>
        <taxon>Deinococci</taxon>
        <taxon>Deinococcales</taxon>
        <taxon>Deinococcaceae</taxon>
        <taxon>Deinococcus</taxon>
    </lineage>
</organism>
<keyword evidence="2" id="KW-1185">Reference proteome</keyword>
<geneLocation type="plasmid" evidence="1 2">
    <name>pDAETH-1</name>
</geneLocation>
<evidence type="ECO:0000313" key="1">
    <source>
        <dbReference type="EMBL" id="BDP43801.1"/>
    </source>
</evidence>
<proteinExistence type="predicted"/>
<dbReference type="EMBL" id="AP026561">
    <property type="protein sequence ID" value="BDP43801.1"/>
    <property type="molecule type" value="Genomic_DNA"/>
</dbReference>
<keyword evidence="1" id="KW-0614">Plasmid</keyword>
<dbReference type="RefSeq" id="WP_264777644.1">
    <property type="nucleotide sequence ID" value="NZ_AP026561.1"/>
</dbReference>
<protein>
    <submittedName>
        <fullName evidence="1">Uncharacterized protein</fullName>
    </submittedName>
</protein>
<name>A0ABM8AJ01_9DEIO</name>
<sequence length="61" mass="6567">MLATLCTRDMAALRLPATISNLTFMAYAGLADLHPALPHALLPPVNLCHLLQAQRRSLTSA</sequence>
<reference evidence="1" key="1">
    <citation type="submission" date="2022-07" db="EMBL/GenBank/DDBJ databases">
        <title>Complete Genome Sequence of the Radioresistant Bacterium Deinococcus aetherius ST0316, Isolated from the Air Dust collected in Lower Stratosphere above Japan.</title>
        <authorList>
            <person name="Satoh K."/>
            <person name="Hagiwara K."/>
            <person name="Katsumata K."/>
            <person name="Kubo A."/>
            <person name="Yokobori S."/>
            <person name="Yamagishi A."/>
            <person name="Oono Y."/>
            <person name="Narumi I."/>
        </authorList>
    </citation>
    <scope>NUCLEOTIDE SEQUENCE</scope>
    <source>
        <strain evidence="1">ST0316</strain>
        <plasmid evidence="1">pDAETH-1</plasmid>
    </source>
</reference>
<evidence type="ECO:0000313" key="2">
    <source>
        <dbReference type="Proteomes" id="UP001064971"/>
    </source>
</evidence>
<accession>A0ABM8AJ01</accession>
<dbReference type="Proteomes" id="UP001064971">
    <property type="component" value="Plasmid pDAETH-1"/>
</dbReference>
<gene>
    <name evidence="1" type="ORF">DAETH_37700</name>
</gene>